<dbReference type="SUPFAM" id="SSF63501">
    <property type="entry name" value="Frizzled cysteine-rich domain"/>
    <property type="match status" value="2"/>
</dbReference>
<dbReference type="Pfam" id="PF01392">
    <property type="entry name" value="Fz"/>
    <property type="match status" value="2"/>
</dbReference>
<evidence type="ECO:0000256" key="4">
    <source>
        <dbReference type="SAM" id="MobiDB-lite"/>
    </source>
</evidence>
<feature type="disulfide bond" evidence="3">
    <location>
        <begin position="262"/>
        <end position="286"/>
    </location>
</feature>
<keyword evidence="1" id="KW-0217">Developmental protein</keyword>
<keyword evidence="2 3" id="KW-1015">Disulfide bond</keyword>
<dbReference type="SMART" id="SM00063">
    <property type="entry name" value="FRI"/>
    <property type="match status" value="2"/>
</dbReference>
<dbReference type="InterPro" id="IPR036790">
    <property type="entry name" value="Frizzled_dom_sf"/>
</dbReference>
<evidence type="ECO:0000256" key="3">
    <source>
        <dbReference type="PROSITE-ProRule" id="PRU00090"/>
    </source>
</evidence>
<evidence type="ECO:0000313" key="7">
    <source>
        <dbReference type="EMBL" id="GFR93914.1"/>
    </source>
</evidence>
<dbReference type="GO" id="GO:0005886">
    <property type="term" value="C:plasma membrane"/>
    <property type="evidence" value="ECO:0007669"/>
    <property type="project" value="TreeGrafter"/>
</dbReference>
<feature type="disulfide bond" evidence="3">
    <location>
        <begin position="188"/>
        <end position="249"/>
    </location>
</feature>
<keyword evidence="5" id="KW-0732">Signal</keyword>
<dbReference type="PROSITE" id="PS50038">
    <property type="entry name" value="FZ"/>
    <property type="match status" value="2"/>
</dbReference>
<dbReference type="Gene3D" id="1.10.2000.10">
    <property type="entry name" value="Frizzled cysteine-rich domain"/>
    <property type="match status" value="2"/>
</dbReference>
<reference evidence="7 8" key="1">
    <citation type="journal article" date="2021" name="Elife">
        <title>Chloroplast acquisition without the gene transfer in kleptoplastic sea slugs, Plakobranchus ocellatus.</title>
        <authorList>
            <person name="Maeda T."/>
            <person name="Takahashi S."/>
            <person name="Yoshida T."/>
            <person name="Shimamura S."/>
            <person name="Takaki Y."/>
            <person name="Nagai Y."/>
            <person name="Toyoda A."/>
            <person name="Suzuki Y."/>
            <person name="Arimoto A."/>
            <person name="Ishii H."/>
            <person name="Satoh N."/>
            <person name="Nishiyama T."/>
            <person name="Hasebe M."/>
            <person name="Maruyama T."/>
            <person name="Minagawa J."/>
            <person name="Obokata J."/>
            <person name="Shigenobu S."/>
        </authorList>
    </citation>
    <scope>NUCLEOTIDE SEQUENCE [LARGE SCALE GENOMIC DNA]</scope>
</reference>
<feature type="compositionally biased region" description="Basic and acidic residues" evidence="4">
    <location>
        <begin position="151"/>
        <end position="164"/>
    </location>
</feature>
<dbReference type="AlphaFoldDB" id="A0AAV4H845"/>
<dbReference type="EMBL" id="BMAT01005477">
    <property type="protein sequence ID" value="GFR93914.1"/>
    <property type="molecule type" value="Genomic_DNA"/>
</dbReference>
<accession>A0AAV4H845</accession>
<feature type="compositionally biased region" description="Polar residues" evidence="4">
    <location>
        <begin position="306"/>
        <end position="323"/>
    </location>
</feature>
<gene>
    <name evidence="7" type="ORF">ElyMa_002655200</name>
</gene>
<evidence type="ECO:0000313" key="8">
    <source>
        <dbReference type="Proteomes" id="UP000762676"/>
    </source>
</evidence>
<feature type="disulfide bond" evidence="3">
    <location>
        <begin position="101"/>
        <end position="125"/>
    </location>
</feature>
<dbReference type="GO" id="GO:0017147">
    <property type="term" value="F:Wnt-protein binding"/>
    <property type="evidence" value="ECO:0007669"/>
    <property type="project" value="TreeGrafter"/>
</dbReference>
<dbReference type="GO" id="GO:0060070">
    <property type="term" value="P:canonical Wnt signaling pathway"/>
    <property type="evidence" value="ECO:0007669"/>
    <property type="project" value="TreeGrafter"/>
</dbReference>
<feature type="chain" id="PRO_5043652059" evidence="5">
    <location>
        <begin position="22"/>
        <end position="389"/>
    </location>
</feature>
<feature type="domain" description="FZ" evidence="6">
    <location>
        <begin position="183"/>
        <end position="298"/>
    </location>
</feature>
<dbReference type="CDD" id="cd07066">
    <property type="entry name" value="CRD_FZ"/>
    <property type="match status" value="1"/>
</dbReference>
<organism evidence="7 8">
    <name type="scientific">Elysia marginata</name>
    <dbReference type="NCBI Taxonomy" id="1093978"/>
    <lineage>
        <taxon>Eukaryota</taxon>
        <taxon>Metazoa</taxon>
        <taxon>Spiralia</taxon>
        <taxon>Lophotrochozoa</taxon>
        <taxon>Mollusca</taxon>
        <taxon>Gastropoda</taxon>
        <taxon>Heterobranchia</taxon>
        <taxon>Euthyneura</taxon>
        <taxon>Panpulmonata</taxon>
        <taxon>Sacoglossa</taxon>
        <taxon>Placobranchoidea</taxon>
        <taxon>Plakobranchidae</taxon>
        <taxon>Elysia</taxon>
    </lineage>
</organism>
<feature type="signal peptide" evidence="5">
    <location>
        <begin position="1"/>
        <end position="21"/>
    </location>
</feature>
<evidence type="ECO:0000256" key="5">
    <source>
        <dbReference type="SAM" id="SignalP"/>
    </source>
</evidence>
<feature type="disulfide bond" evidence="3">
    <location>
        <begin position="196"/>
        <end position="242"/>
    </location>
</feature>
<sequence>MALSYLALLCISLTLIPSIEGACKKLKLDACQHMGYTMVHYPNTLGHKNEEEALEALKQTGVLANAACDDKIPIFRQFLCHLYFPPCTVLPKAIAPCRSACEDVANRCSASLNAKGIPWEQEWSCNKFDTVCLLESSETNIPNITINFMDSTRKAKPEGRKSGRPEVTVPRGPRGPRRRGGRPSVQKCETFRSANCPNLPYDHIGFPNLLNQRSPQEADAVLQTFVPVLRSGCSSILRDFMCSVHFPQCQDMQIIPPCKSLCIEAFMACIGEINEHGFRWPGNLRCDRFPENDACYGKDLVGQAKSLQSATTPKPSSKVSPTAPSGVDIRPGTGDIGPFFGKFMGPVLEWLQSSTNLNKERSKLTMEEVKLAVLNQQKLDLEINKMKED</sequence>
<comment type="caution">
    <text evidence="3">Lacks conserved residue(s) required for the propagation of feature annotation.</text>
</comment>
<evidence type="ECO:0000256" key="1">
    <source>
        <dbReference type="ARBA" id="ARBA00022473"/>
    </source>
</evidence>
<evidence type="ECO:0000256" key="2">
    <source>
        <dbReference type="ARBA" id="ARBA00023157"/>
    </source>
</evidence>
<dbReference type="InterPro" id="IPR015526">
    <property type="entry name" value="Frizzled/SFRP"/>
</dbReference>
<feature type="region of interest" description="Disordered" evidence="4">
    <location>
        <begin position="150"/>
        <end position="186"/>
    </location>
</feature>
<protein>
    <submittedName>
        <fullName evidence="7">Frizzled</fullName>
    </submittedName>
</protein>
<feature type="region of interest" description="Disordered" evidence="4">
    <location>
        <begin position="306"/>
        <end position="328"/>
    </location>
</feature>
<comment type="caution">
    <text evidence="7">The sequence shown here is derived from an EMBL/GenBank/DDBJ whole genome shotgun (WGS) entry which is preliminary data.</text>
</comment>
<feature type="domain" description="FZ" evidence="6">
    <location>
        <begin position="18"/>
        <end position="135"/>
    </location>
</feature>
<dbReference type="InterPro" id="IPR020067">
    <property type="entry name" value="Frizzled_dom"/>
</dbReference>
<keyword evidence="8" id="KW-1185">Reference proteome</keyword>
<name>A0AAV4H845_9GAST</name>
<dbReference type="PANTHER" id="PTHR11309:SF23">
    <property type="entry name" value="FRIZZLED-4"/>
    <property type="match status" value="1"/>
</dbReference>
<dbReference type="PANTHER" id="PTHR11309">
    <property type="entry name" value="FRIZZLED"/>
    <property type="match status" value="1"/>
</dbReference>
<dbReference type="GO" id="GO:0042813">
    <property type="term" value="F:Wnt receptor activity"/>
    <property type="evidence" value="ECO:0007669"/>
    <property type="project" value="TreeGrafter"/>
</dbReference>
<proteinExistence type="predicted"/>
<evidence type="ECO:0000259" key="6">
    <source>
        <dbReference type="PROSITE" id="PS50038"/>
    </source>
</evidence>
<dbReference type="Proteomes" id="UP000762676">
    <property type="component" value="Unassembled WGS sequence"/>
</dbReference>
<dbReference type="GO" id="GO:0035567">
    <property type="term" value="P:non-canonical Wnt signaling pathway"/>
    <property type="evidence" value="ECO:0007669"/>
    <property type="project" value="TreeGrafter"/>
</dbReference>